<dbReference type="SMART" id="SM00387">
    <property type="entry name" value="HATPase_c"/>
    <property type="match status" value="1"/>
</dbReference>
<dbReference type="PROSITE" id="PS50109">
    <property type="entry name" value="HIS_KIN"/>
    <property type="match status" value="1"/>
</dbReference>
<dbReference type="SUPFAM" id="SSF55874">
    <property type="entry name" value="ATPase domain of HSP90 chaperone/DNA topoisomerase II/histidine kinase"/>
    <property type="match status" value="1"/>
</dbReference>
<dbReference type="Proteomes" id="UP000233491">
    <property type="component" value="Unassembled WGS sequence"/>
</dbReference>
<gene>
    <name evidence="9" type="ORF">CXZ10_08580</name>
</gene>
<keyword evidence="5 9" id="KW-0418">Kinase</keyword>
<dbReference type="PRINTS" id="PR00344">
    <property type="entry name" value="BCTRLSENSOR"/>
</dbReference>
<dbReference type="Gene3D" id="3.30.565.10">
    <property type="entry name" value="Histidine kinase-like ATPase, C-terminal domain"/>
    <property type="match status" value="1"/>
</dbReference>
<evidence type="ECO:0000313" key="10">
    <source>
        <dbReference type="Proteomes" id="UP000233491"/>
    </source>
</evidence>
<dbReference type="PANTHER" id="PTHR44936">
    <property type="entry name" value="SENSOR PROTEIN CREC"/>
    <property type="match status" value="1"/>
</dbReference>
<evidence type="ECO:0000256" key="2">
    <source>
        <dbReference type="ARBA" id="ARBA00012438"/>
    </source>
</evidence>
<keyword evidence="7" id="KW-0472">Membrane</keyword>
<evidence type="ECO:0000256" key="7">
    <source>
        <dbReference type="SAM" id="Phobius"/>
    </source>
</evidence>
<dbReference type="InterPro" id="IPR005467">
    <property type="entry name" value="His_kinase_dom"/>
</dbReference>
<accession>A0A2N3LXR3</accession>
<dbReference type="EC" id="2.7.13.3" evidence="2"/>
<feature type="domain" description="Histidine kinase" evidence="8">
    <location>
        <begin position="300"/>
        <end position="511"/>
    </location>
</feature>
<dbReference type="EMBL" id="PJNW01000005">
    <property type="protein sequence ID" value="PKR89429.1"/>
    <property type="molecule type" value="Genomic_DNA"/>
</dbReference>
<keyword evidence="4" id="KW-0547">Nucleotide-binding</keyword>
<evidence type="ECO:0000256" key="6">
    <source>
        <dbReference type="ARBA" id="ARBA00022840"/>
    </source>
</evidence>
<dbReference type="InterPro" id="IPR036890">
    <property type="entry name" value="HATPase_C_sf"/>
</dbReference>
<dbReference type="Pfam" id="PF02518">
    <property type="entry name" value="HATPase_c"/>
    <property type="match status" value="1"/>
</dbReference>
<organism evidence="9 10">
    <name type="scientific">Pleomorphomonas diazotrophica</name>
    <dbReference type="NCBI Taxonomy" id="1166257"/>
    <lineage>
        <taxon>Bacteria</taxon>
        <taxon>Pseudomonadati</taxon>
        <taxon>Pseudomonadota</taxon>
        <taxon>Alphaproteobacteria</taxon>
        <taxon>Hyphomicrobiales</taxon>
        <taxon>Pleomorphomonadaceae</taxon>
        <taxon>Pleomorphomonas</taxon>
    </lineage>
</organism>
<keyword evidence="7" id="KW-1133">Transmembrane helix</keyword>
<protein>
    <recommendedName>
        <fullName evidence="2">histidine kinase</fullName>
        <ecNumber evidence="2">2.7.13.3</ecNumber>
    </recommendedName>
</protein>
<comment type="catalytic activity">
    <reaction evidence="1">
        <text>ATP + protein L-histidine = ADP + protein N-phospho-L-histidine.</text>
        <dbReference type="EC" id="2.7.13.3"/>
    </reaction>
</comment>
<dbReference type="AlphaFoldDB" id="A0A2N3LXR3"/>
<keyword evidence="10" id="KW-1185">Reference proteome</keyword>
<dbReference type="Gene3D" id="1.10.287.130">
    <property type="match status" value="1"/>
</dbReference>
<name>A0A2N3LXR3_9HYPH</name>
<evidence type="ECO:0000256" key="1">
    <source>
        <dbReference type="ARBA" id="ARBA00000085"/>
    </source>
</evidence>
<keyword evidence="3" id="KW-0808">Transferase</keyword>
<keyword evidence="7" id="KW-0812">Transmembrane</keyword>
<proteinExistence type="predicted"/>
<sequence>MATRQNFTLFQTRASSNFCAKRQIESILFSEPPIMAQTDTSGGFTKPHFPTKHTFSLSFKLLIFTILFVMFAEVLLFVPAIANFQRNYIESKIHTAGIVAHTLTTYPETALPRTIQADLLNRLDAYAVAVRTEGMKQLVAMADTPPTVTRSIDFDSQMTHGMVTEAMDTMLFGGDRTIRVTGTYDGEGQVEVVFSETHLRDELLHFAGRLLLVSFLISAFVGVLVFFSIQYLMVIPMRRLGKSIYKWSQEPESDDYLVRYGGRTDEIGRAEFAIATMQQRIQELFKQQKRLVELGLAVSKINHDLRNLLASAQLISDRLTAIPDPSVQRFAPKLVSAIDRAINYCQSVLAYGKAQEAPPSRRLLSLSRLCTDVAEMTGIVHHASIEWVNEVPDDLEVDADSDQLFRVLLNLVRNAAQALEQCKDDALVRRLTVSAERAGAKVSIRISDTGPGLSEKARESLFKPFSGSVRTGGTGLGLAIVAELVKAHGGTIVCLDGGPGATFVIEIPDRPIRAAA</sequence>
<dbReference type="InterPro" id="IPR003594">
    <property type="entry name" value="HATPase_dom"/>
</dbReference>
<evidence type="ECO:0000256" key="3">
    <source>
        <dbReference type="ARBA" id="ARBA00022679"/>
    </source>
</evidence>
<comment type="caution">
    <text evidence="9">The sequence shown here is derived from an EMBL/GenBank/DDBJ whole genome shotgun (WGS) entry which is preliminary data.</text>
</comment>
<dbReference type="GO" id="GO:0005524">
    <property type="term" value="F:ATP binding"/>
    <property type="evidence" value="ECO:0007669"/>
    <property type="project" value="UniProtKB-KW"/>
</dbReference>
<feature type="transmembrane region" description="Helical" evidence="7">
    <location>
        <begin position="210"/>
        <end position="233"/>
    </location>
</feature>
<reference evidence="9 10" key="1">
    <citation type="submission" date="2017-12" db="EMBL/GenBank/DDBJ databases">
        <title>Anaerobic carbon monoxide metabolism by Pleomorphomonas carboxyditropha sp. nov., a new mesophilic hydrogenogenic carboxidotroph.</title>
        <authorList>
            <person name="Esquivel-Elizondo S."/>
            <person name="Krajmalnik-Brown R."/>
        </authorList>
    </citation>
    <scope>NUCLEOTIDE SEQUENCE [LARGE SCALE GENOMIC DNA]</scope>
    <source>
        <strain evidence="9 10">R5-392</strain>
    </source>
</reference>
<dbReference type="OrthoDB" id="9784218at2"/>
<keyword evidence="6" id="KW-0067">ATP-binding</keyword>
<feature type="transmembrane region" description="Helical" evidence="7">
    <location>
        <begin position="61"/>
        <end position="82"/>
    </location>
</feature>
<dbReference type="PANTHER" id="PTHR44936:SF10">
    <property type="entry name" value="SENSOR PROTEIN RSTB"/>
    <property type="match status" value="1"/>
</dbReference>
<dbReference type="CDD" id="cd00075">
    <property type="entry name" value="HATPase"/>
    <property type="match status" value="1"/>
</dbReference>
<dbReference type="GO" id="GO:0004673">
    <property type="term" value="F:protein histidine kinase activity"/>
    <property type="evidence" value="ECO:0007669"/>
    <property type="project" value="UniProtKB-EC"/>
</dbReference>
<dbReference type="InterPro" id="IPR004358">
    <property type="entry name" value="Sig_transdc_His_kin-like_C"/>
</dbReference>
<evidence type="ECO:0000256" key="5">
    <source>
        <dbReference type="ARBA" id="ARBA00022777"/>
    </source>
</evidence>
<evidence type="ECO:0000259" key="8">
    <source>
        <dbReference type="PROSITE" id="PS50109"/>
    </source>
</evidence>
<dbReference type="InterPro" id="IPR050980">
    <property type="entry name" value="2C_sensor_his_kinase"/>
</dbReference>
<evidence type="ECO:0000313" key="9">
    <source>
        <dbReference type="EMBL" id="PKR89429.1"/>
    </source>
</evidence>
<evidence type="ECO:0000256" key="4">
    <source>
        <dbReference type="ARBA" id="ARBA00022741"/>
    </source>
</evidence>